<dbReference type="EMBL" id="QGDT01000010">
    <property type="protein sequence ID" value="PWJ56706.1"/>
    <property type="molecule type" value="Genomic_DNA"/>
</dbReference>
<feature type="domain" description="SusD-like N-terminal" evidence="7">
    <location>
        <begin position="52"/>
        <end position="222"/>
    </location>
</feature>
<protein>
    <submittedName>
        <fullName evidence="8">Putative outer membrane starch-binding protein</fullName>
    </submittedName>
</protein>
<keyword evidence="3" id="KW-0732">Signal</keyword>
<sequence>MKKITLLWLVLFTSSCSESFLELYPKDGLSEGNFYNTEEAYILLANGCYMPMRDYEKNQHWVLAELISDNGTHQNNVVTGEAVRGVIDQFILVSDNSAYLDFWKLSYSGITRCNKLLAELDREGVAWSDLAFKERSAGEAYFLRALYYFNLVRQFGGVPLVTEPINSQEAVGVKRATEAQVYEQIIADLQASESRFLKATAKKENGRANEWAAKGLLAKVYLTLKEYQKAEEQLLAVINSGQYTLLPNYADLFNPAAKDFKETIFAVQFAESSAETSNRFIFWFAPHTSAGNVTKRPNINIIGAGWNQPTDDLIAAFEPGDSRKAVSIGFWEGKDWDNQIRPIPYVGKYKPPISDPNDRCSDNLPVLRYSDILLMMAEVLNQQGKTTQAISYVQQVRNRAGLKASLDGLAKEALTTLIAKERQVEFCFENQRWYDLKRTGKAIEVMTAHGQREVAQKPYSYDGAYTITENKLLAPIPVNEVLVNQLTQNPGY</sequence>
<proteinExistence type="inferred from homology"/>
<dbReference type="OrthoDB" id="636214at2"/>
<dbReference type="Proteomes" id="UP000245880">
    <property type="component" value="Unassembled WGS sequence"/>
</dbReference>
<comment type="subcellular location">
    <subcellularLocation>
        <location evidence="1">Cell outer membrane</location>
    </subcellularLocation>
</comment>
<evidence type="ECO:0000256" key="3">
    <source>
        <dbReference type="ARBA" id="ARBA00022729"/>
    </source>
</evidence>
<keyword evidence="5" id="KW-0998">Cell outer membrane</keyword>
<dbReference type="PROSITE" id="PS51257">
    <property type="entry name" value="PROKAR_LIPOPROTEIN"/>
    <property type="match status" value="1"/>
</dbReference>
<dbReference type="Pfam" id="PF14322">
    <property type="entry name" value="SusD-like_3"/>
    <property type="match status" value="1"/>
</dbReference>
<keyword evidence="9" id="KW-1185">Reference proteome</keyword>
<dbReference type="SUPFAM" id="SSF48452">
    <property type="entry name" value="TPR-like"/>
    <property type="match status" value="1"/>
</dbReference>
<evidence type="ECO:0000259" key="6">
    <source>
        <dbReference type="Pfam" id="PF07980"/>
    </source>
</evidence>
<evidence type="ECO:0000313" key="9">
    <source>
        <dbReference type="Proteomes" id="UP000245880"/>
    </source>
</evidence>
<feature type="domain" description="RagB/SusD" evidence="6">
    <location>
        <begin position="352"/>
        <end position="492"/>
    </location>
</feature>
<dbReference type="GO" id="GO:0009279">
    <property type="term" value="C:cell outer membrane"/>
    <property type="evidence" value="ECO:0007669"/>
    <property type="project" value="UniProtKB-SubCell"/>
</dbReference>
<comment type="caution">
    <text evidence="8">The sequence shown here is derived from an EMBL/GenBank/DDBJ whole genome shotgun (WGS) entry which is preliminary data.</text>
</comment>
<dbReference type="AlphaFoldDB" id="A0A316AFZ6"/>
<dbReference type="RefSeq" id="WP_109676044.1">
    <property type="nucleotide sequence ID" value="NZ_QGDT01000010.1"/>
</dbReference>
<gene>
    <name evidence="8" type="ORF">CLV98_11017</name>
</gene>
<evidence type="ECO:0000256" key="1">
    <source>
        <dbReference type="ARBA" id="ARBA00004442"/>
    </source>
</evidence>
<evidence type="ECO:0000256" key="5">
    <source>
        <dbReference type="ARBA" id="ARBA00023237"/>
    </source>
</evidence>
<dbReference type="Gene3D" id="1.25.40.390">
    <property type="match status" value="1"/>
</dbReference>
<name>A0A316AFZ6_9BACT</name>
<comment type="similarity">
    <text evidence="2">Belongs to the SusD family.</text>
</comment>
<dbReference type="Pfam" id="PF07980">
    <property type="entry name" value="SusD_RagB"/>
    <property type="match status" value="1"/>
</dbReference>
<dbReference type="InterPro" id="IPR012944">
    <property type="entry name" value="SusD_RagB_dom"/>
</dbReference>
<accession>A0A316AFZ6</accession>
<reference evidence="8 9" key="1">
    <citation type="submission" date="2018-03" db="EMBL/GenBank/DDBJ databases">
        <title>Genomic Encyclopedia of Archaeal and Bacterial Type Strains, Phase II (KMG-II): from individual species to whole genera.</title>
        <authorList>
            <person name="Goeker M."/>
        </authorList>
    </citation>
    <scope>NUCLEOTIDE SEQUENCE [LARGE SCALE GENOMIC DNA]</scope>
    <source>
        <strain evidence="8 9">DSM 100346</strain>
    </source>
</reference>
<dbReference type="InterPro" id="IPR011990">
    <property type="entry name" value="TPR-like_helical_dom_sf"/>
</dbReference>
<organism evidence="8 9">
    <name type="scientific">Dyadobacter jejuensis</name>
    <dbReference type="NCBI Taxonomy" id="1082580"/>
    <lineage>
        <taxon>Bacteria</taxon>
        <taxon>Pseudomonadati</taxon>
        <taxon>Bacteroidota</taxon>
        <taxon>Cytophagia</taxon>
        <taxon>Cytophagales</taxon>
        <taxon>Spirosomataceae</taxon>
        <taxon>Dyadobacter</taxon>
    </lineage>
</organism>
<dbReference type="InterPro" id="IPR033985">
    <property type="entry name" value="SusD-like_N"/>
</dbReference>
<keyword evidence="4" id="KW-0472">Membrane</keyword>
<evidence type="ECO:0000313" key="8">
    <source>
        <dbReference type="EMBL" id="PWJ56706.1"/>
    </source>
</evidence>
<evidence type="ECO:0000256" key="2">
    <source>
        <dbReference type="ARBA" id="ARBA00006275"/>
    </source>
</evidence>
<dbReference type="CDD" id="cd08977">
    <property type="entry name" value="SusD"/>
    <property type="match status" value="1"/>
</dbReference>
<evidence type="ECO:0000259" key="7">
    <source>
        <dbReference type="Pfam" id="PF14322"/>
    </source>
</evidence>
<evidence type="ECO:0000256" key="4">
    <source>
        <dbReference type="ARBA" id="ARBA00023136"/>
    </source>
</evidence>